<dbReference type="EMBL" id="BK032730">
    <property type="protein sequence ID" value="DAF57172.1"/>
    <property type="molecule type" value="Genomic_DNA"/>
</dbReference>
<name>A0A8S5T1D5_9CAUD</name>
<evidence type="ECO:0000313" key="1">
    <source>
        <dbReference type="EMBL" id="DAF57172.1"/>
    </source>
</evidence>
<protein>
    <submittedName>
        <fullName evidence="1">DNA repair protein MmcB-like</fullName>
    </submittedName>
</protein>
<dbReference type="InterPro" id="IPR009394">
    <property type="entry name" value="MmcB-like"/>
</dbReference>
<accession>A0A8S5T1D5</accession>
<reference evidence="1" key="1">
    <citation type="journal article" date="2021" name="Proc. Natl. Acad. Sci. U.S.A.">
        <title>A Catalog of Tens of Thousands of Viruses from Human Metagenomes Reveals Hidden Associations with Chronic Diseases.</title>
        <authorList>
            <person name="Tisza M.J."/>
            <person name="Buck C.B."/>
        </authorList>
    </citation>
    <scope>NUCLEOTIDE SEQUENCE</scope>
    <source>
        <strain evidence="1">Ct5ra14</strain>
    </source>
</reference>
<organism evidence="1">
    <name type="scientific">Myoviridae sp. ct5ra14</name>
    <dbReference type="NCBI Taxonomy" id="2827659"/>
    <lineage>
        <taxon>Viruses</taxon>
        <taxon>Duplodnaviria</taxon>
        <taxon>Heunggongvirae</taxon>
        <taxon>Uroviricota</taxon>
        <taxon>Caudoviricetes</taxon>
    </lineage>
</organism>
<sequence>MCNDEDPILNISQAERGRKERLLTEIAQNYLGERGFKAIPQFTIHRTFEYRIHPGNELREAIEKDVFFNENLVSGGVWNTEISYRNGYEHRLDVLGIGYGMELCGIEIKSCWDDFRTDKKWPSYMDFLNRMYILADEPTAVKIAAYLKDHNQCVKDGLCRWCDFILHCRPQSRMSTPAPANPICAGVIAAMDDGTTKIVKKAMRLPADGKTTELVNAVARSLTYPGQFCYVDYSPDRAYRYGEQIWQ</sequence>
<proteinExistence type="predicted"/>
<dbReference type="Pfam" id="PF06319">
    <property type="entry name" value="MmcB-like"/>
    <property type="match status" value="1"/>
</dbReference>